<name>A0AAX6GEW0_IRIPA</name>
<evidence type="ECO:0000313" key="3">
    <source>
        <dbReference type="Proteomes" id="UP001140949"/>
    </source>
</evidence>
<comment type="caution">
    <text evidence="2">The sequence shown here is derived from an EMBL/GenBank/DDBJ whole genome shotgun (WGS) entry which is preliminary data.</text>
</comment>
<feature type="signal peptide" evidence="1">
    <location>
        <begin position="1"/>
        <end position="18"/>
    </location>
</feature>
<dbReference type="AlphaFoldDB" id="A0AAX6GEW0"/>
<reference evidence="2" key="1">
    <citation type="journal article" date="2023" name="GigaByte">
        <title>Genome assembly of the bearded iris, Iris pallida Lam.</title>
        <authorList>
            <person name="Bruccoleri R.E."/>
            <person name="Oakeley E.J."/>
            <person name="Faust A.M.E."/>
            <person name="Altorfer M."/>
            <person name="Dessus-Babus S."/>
            <person name="Burckhardt D."/>
            <person name="Oertli M."/>
            <person name="Naumann U."/>
            <person name="Petersen F."/>
            <person name="Wong J."/>
        </authorList>
    </citation>
    <scope>NUCLEOTIDE SEQUENCE</scope>
    <source>
        <strain evidence="2">GSM-AAB239-AS_SAM_17_03QT</strain>
    </source>
</reference>
<gene>
    <name evidence="2" type="ORF">M6B38_370210</name>
</gene>
<organism evidence="2 3">
    <name type="scientific">Iris pallida</name>
    <name type="common">Sweet iris</name>
    <dbReference type="NCBI Taxonomy" id="29817"/>
    <lineage>
        <taxon>Eukaryota</taxon>
        <taxon>Viridiplantae</taxon>
        <taxon>Streptophyta</taxon>
        <taxon>Embryophyta</taxon>
        <taxon>Tracheophyta</taxon>
        <taxon>Spermatophyta</taxon>
        <taxon>Magnoliopsida</taxon>
        <taxon>Liliopsida</taxon>
        <taxon>Asparagales</taxon>
        <taxon>Iridaceae</taxon>
        <taxon>Iridoideae</taxon>
        <taxon>Irideae</taxon>
        <taxon>Iris</taxon>
    </lineage>
</organism>
<evidence type="ECO:0000313" key="2">
    <source>
        <dbReference type="EMBL" id="KAJ6827023.1"/>
    </source>
</evidence>
<dbReference type="Proteomes" id="UP001140949">
    <property type="component" value="Unassembled WGS sequence"/>
</dbReference>
<dbReference type="EMBL" id="JANAVB010020597">
    <property type="protein sequence ID" value="KAJ6827023.1"/>
    <property type="molecule type" value="Genomic_DNA"/>
</dbReference>
<protein>
    <submittedName>
        <fullName evidence="2">Leucine-rich repeat extensin-like protein 3</fullName>
    </submittedName>
</protein>
<keyword evidence="1" id="KW-0732">Signal</keyword>
<sequence>MFCDVLCLFWIFPKYVSRFLGAVVSNSFREFPKLNFGFPIKLRELFCEFNFGVKWFGS</sequence>
<accession>A0AAX6GEW0</accession>
<evidence type="ECO:0000256" key="1">
    <source>
        <dbReference type="SAM" id="SignalP"/>
    </source>
</evidence>
<proteinExistence type="predicted"/>
<feature type="chain" id="PRO_5043500715" evidence="1">
    <location>
        <begin position="19"/>
        <end position="58"/>
    </location>
</feature>
<reference evidence="2" key="2">
    <citation type="submission" date="2023-04" db="EMBL/GenBank/DDBJ databases">
        <authorList>
            <person name="Bruccoleri R.E."/>
            <person name="Oakeley E.J."/>
            <person name="Faust A.-M."/>
            <person name="Dessus-Babus S."/>
            <person name="Altorfer M."/>
            <person name="Burckhardt D."/>
            <person name="Oertli M."/>
            <person name="Naumann U."/>
            <person name="Petersen F."/>
            <person name="Wong J."/>
        </authorList>
    </citation>
    <scope>NUCLEOTIDE SEQUENCE</scope>
    <source>
        <strain evidence="2">GSM-AAB239-AS_SAM_17_03QT</strain>
        <tissue evidence="2">Leaf</tissue>
    </source>
</reference>
<keyword evidence="3" id="KW-1185">Reference proteome</keyword>